<name>A0ABR7F589_9FIRM</name>
<organism evidence="1 2">
    <name type="scientific">Eubacterium segne</name>
    <dbReference type="NCBI Taxonomy" id="2763045"/>
    <lineage>
        <taxon>Bacteria</taxon>
        <taxon>Bacillati</taxon>
        <taxon>Bacillota</taxon>
        <taxon>Clostridia</taxon>
        <taxon>Eubacteriales</taxon>
        <taxon>Eubacteriaceae</taxon>
        <taxon>Eubacterium</taxon>
    </lineage>
</organism>
<dbReference type="EMBL" id="JACOOZ010000010">
    <property type="protein sequence ID" value="MBC5668774.1"/>
    <property type="molecule type" value="Genomic_DNA"/>
</dbReference>
<protein>
    <submittedName>
        <fullName evidence="1">Uncharacterized protein</fullName>
    </submittedName>
</protein>
<accession>A0ABR7F589</accession>
<gene>
    <name evidence="1" type="ORF">H8S00_12430</name>
</gene>
<evidence type="ECO:0000313" key="1">
    <source>
        <dbReference type="EMBL" id="MBC5668774.1"/>
    </source>
</evidence>
<keyword evidence="2" id="KW-1185">Reference proteome</keyword>
<sequence length="55" mass="6203">MNTVVVVQSELSRVHKLAVTVDGKGINTEVPPHSITTFIVETDKNFIRKNLWLLN</sequence>
<comment type="caution">
    <text evidence="1">The sequence shown here is derived from an EMBL/GenBank/DDBJ whole genome shotgun (WGS) entry which is preliminary data.</text>
</comment>
<evidence type="ECO:0000313" key="2">
    <source>
        <dbReference type="Proteomes" id="UP000597877"/>
    </source>
</evidence>
<dbReference type="RefSeq" id="WP_186840656.1">
    <property type="nucleotide sequence ID" value="NZ_JACOOZ010000010.1"/>
</dbReference>
<dbReference type="Proteomes" id="UP000597877">
    <property type="component" value="Unassembled WGS sequence"/>
</dbReference>
<proteinExistence type="predicted"/>
<reference evidence="1 2" key="1">
    <citation type="submission" date="2020-08" db="EMBL/GenBank/DDBJ databases">
        <title>Genome public.</title>
        <authorList>
            <person name="Liu C."/>
            <person name="Sun Q."/>
        </authorList>
    </citation>
    <scope>NUCLEOTIDE SEQUENCE [LARGE SCALE GENOMIC DNA]</scope>
    <source>
        <strain evidence="1 2">BX4</strain>
    </source>
</reference>